<dbReference type="Proteomes" id="UP000198670">
    <property type="component" value="Unassembled WGS sequence"/>
</dbReference>
<dbReference type="GO" id="GO:0004065">
    <property type="term" value="F:arylsulfatase activity"/>
    <property type="evidence" value="ECO:0007669"/>
    <property type="project" value="TreeGrafter"/>
</dbReference>
<dbReference type="InterPro" id="IPR000917">
    <property type="entry name" value="Sulfatase_N"/>
</dbReference>
<dbReference type="PANTHER" id="PTHR42693:SF53">
    <property type="entry name" value="ENDO-4-O-SULFATASE"/>
    <property type="match status" value="1"/>
</dbReference>
<dbReference type="EMBL" id="FOQO01000005">
    <property type="protein sequence ID" value="SFI66274.1"/>
    <property type="molecule type" value="Genomic_DNA"/>
</dbReference>
<name>A0A1I3K1I2_9SPHI</name>
<evidence type="ECO:0000256" key="5">
    <source>
        <dbReference type="SAM" id="MobiDB-lite"/>
    </source>
</evidence>
<dbReference type="AlphaFoldDB" id="A0A1I3K1I2"/>
<organism evidence="7 8">
    <name type="scientific">Parapedobacter indicus</name>
    <dbReference type="NCBI Taxonomy" id="1477437"/>
    <lineage>
        <taxon>Bacteria</taxon>
        <taxon>Pseudomonadati</taxon>
        <taxon>Bacteroidota</taxon>
        <taxon>Sphingobacteriia</taxon>
        <taxon>Sphingobacteriales</taxon>
        <taxon>Sphingobacteriaceae</taxon>
        <taxon>Parapedobacter</taxon>
    </lineage>
</organism>
<dbReference type="InterPro" id="IPR024607">
    <property type="entry name" value="Sulfatase_CS"/>
</dbReference>
<keyword evidence="4" id="KW-0106">Calcium</keyword>
<dbReference type="OrthoDB" id="9764377at2"/>
<evidence type="ECO:0000256" key="4">
    <source>
        <dbReference type="ARBA" id="ARBA00022837"/>
    </source>
</evidence>
<dbReference type="Gene3D" id="3.30.1120.10">
    <property type="match status" value="1"/>
</dbReference>
<dbReference type="SUPFAM" id="SSF53649">
    <property type="entry name" value="Alkaline phosphatase-like"/>
    <property type="match status" value="1"/>
</dbReference>
<evidence type="ECO:0000259" key="6">
    <source>
        <dbReference type="Pfam" id="PF00884"/>
    </source>
</evidence>
<evidence type="ECO:0000256" key="1">
    <source>
        <dbReference type="ARBA" id="ARBA00008779"/>
    </source>
</evidence>
<proteinExistence type="inferred from homology"/>
<evidence type="ECO:0000256" key="2">
    <source>
        <dbReference type="ARBA" id="ARBA00022723"/>
    </source>
</evidence>
<accession>A0A1I3K1I2</accession>
<dbReference type="PROSITE" id="PS00523">
    <property type="entry name" value="SULFATASE_1"/>
    <property type="match status" value="1"/>
</dbReference>
<dbReference type="Pfam" id="PF00884">
    <property type="entry name" value="Sulfatase"/>
    <property type="match status" value="1"/>
</dbReference>
<dbReference type="RefSeq" id="WP_090626719.1">
    <property type="nucleotide sequence ID" value="NZ_FOQO01000005.1"/>
</dbReference>
<dbReference type="Gene3D" id="3.40.720.10">
    <property type="entry name" value="Alkaline Phosphatase, subunit A"/>
    <property type="match status" value="1"/>
</dbReference>
<dbReference type="STRING" id="1477437.SAMN05444682_10559"/>
<keyword evidence="2" id="KW-0479">Metal-binding</keyword>
<comment type="similarity">
    <text evidence="1">Belongs to the sulfatase family.</text>
</comment>
<evidence type="ECO:0000313" key="7">
    <source>
        <dbReference type="EMBL" id="SFI66274.1"/>
    </source>
</evidence>
<dbReference type="GO" id="GO:0046872">
    <property type="term" value="F:metal ion binding"/>
    <property type="evidence" value="ECO:0007669"/>
    <property type="project" value="UniProtKB-KW"/>
</dbReference>
<dbReference type="CDD" id="cd16143">
    <property type="entry name" value="ARS_like"/>
    <property type="match status" value="1"/>
</dbReference>
<dbReference type="InterPro" id="IPR050738">
    <property type="entry name" value="Sulfatase"/>
</dbReference>
<dbReference type="PANTHER" id="PTHR42693">
    <property type="entry name" value="ARYLSULFATASE FAMILY MEMBER"/>
    <property type="match status" value="1"/>
</dbReference>
<reference evidence="7 8" key="1">
    <citation type="submission" date="2016-10" db="EMBL/GenBank/DDBJ databases">
        <authorList>
            <person name="de Groot N.N."/>
        </authorList>
    </citation>
    <scope>NUCLEOTIDE SEQUENCE [LARGE SCALE GENOMIC DNA]</scope>
    <source>
        <strain evidence="7 8">RK1</strain>
    </source>
</reference>
<keyword evidence="8" id="KW-1185">Reference proteome</keyword>
<gene>
    <name evidence="7" type="ORF">SAMN05444682_10559</name>
</gene>
<protein>
    <submittedName>
        <fullName evidence="7">Arylsulfatase A</fullName>
    </submittedName>
</protein>
<feature type="domain" description="Sulfatase N-terminal" evidence="6">
    <location>
        <begin position="30"/>
        <end position="396"/>
    </location>
</feature>
<dbReference type="PROSITE" id="PS00149">
    <property type="entry name" value="SULFATASE_2"/>
    <property type="match status" value="1"/>
</dbReference>
<feature type="region of interest" description="Disordered" evidence="5">
    <location>
        <begin position="453"/>
        <end position="485"/>
    </location>
</feature>
<dbReference type="InterPro" id="IPR017850">
    <property type="entry name" value="Alkaline_phosphatase_core_sf"/>
</dbReference>
<evidence type="ECO:0000313" key="8">
    <source>
        <dbReference type="Proteomes" id="UP000198670"/>
    </source>
</evidence>
<keyword evidence="3" id="KW-0378">Hydrolase</keyword>
<evidence type="ECO:0000256" key="3">
    <source>
        <dbReference type="ARBA" id="ARBA00022801"/>
    </source>
</evidence>
<sequence>MNSFVFKNTLLCLIGLGSVVQPIRAQPAQPNIVYILADDLGYGDVSIYNPDGRINTPHIDALAKQGMRFTDAHAPTSVCTPTRYAIMTGTYAWRSRLPVGVLRGYGRAIIPQGSFTVGTLLQQQGYRTAVIGKWHLGLDWAVKEAHRDVLDPSNPQMNEFGLLKDMNPEYIDFTKPPAGGPLSLGFDYSFILPASLDMEPYCYLERDTLIELPTAHTPGNDLNTGYTGAFWRAGKMAPSFEFDRVLPTFTDKAVQYIGQQAKQPQPFFLYLPLPAPHTPWLPTGDQRGASNAGDYGDYVQMVDDAVGRVLRAIDSLGIAKNTLVVFTSDNGPYWRPQFAERFHHRATGPYRGMKGDAWEGGHRIPFIVRWPAAVQPGTTSDALTTLANLSATCAAILQTRMPTDAAPDSYSILPVLKGETDDIPGQHAVVHQASNGYLAIRKGPWKLIDGLGSGGFSEPQREEPVPGGPAGQLYNLEKDPQETTNRYQQFPDKVKELHALLDEIKGMHKTH</sequence>